<feature type="chain" id="PRO_5035785347" evidence="1">
    <location>
        <begin position="41"/>
        <end position="94"/>
    </location>
</feature>
<keyword evidence="3" id="KW-1185">Reference proteome</keyword>
<reference evidence="2" key="3">
    <citation type="submission" date="2022-06" db="UniProtKB">
        <authorList>
            <consortium name="EnsemblPlants"/>
        </authorList>
    </citation>
    <scope>IDENTIFICATION</scope>
</reference>
<dbReference type="AlphaFoldDB" id="A0A8R7QEP2"/>
<protein>
    <submittedName>
        <fullName evidence="2">Uncharacterized protein</fullName>
    </submittedName>
</protein>
<dbReference type="Gramene" id="TuG1812G0500003350.01.T01">
    <property type="protein sequence ID" value="TuG1812G0500003350.01.T01.cds356701"/>
    <property type="gene ID" value="TuG1812G0500003350.01"/>
</dbReference>
<dbReference type="Proteomes" id="UP000015106">
    <property type="component" value="Chromosome 5"/>
</dbReference>
<proteinExistence type="predicted"/>
<dbReference type="EnsemblPlants" id="TuG1812G0500003350.01.T01">
    <property type="protein sequence ID" value="TuG1812G0500003350.01.T01.cds356701"/>
    <property type="gene ID" value="TuG1812G0500003350.01"/>
</dbReference>
<reference evidence="2" key="2">
    <citation type="submission" date="2018-03" db="EMBL/GenBank/DDBJ databases">
        <title>The Triticum urartu genome reveals the dynamic nature of wheat genome evolution.</title>
        <authorList>
            <person name="Ling H."/>
            <person name="Ma B."/>
            <person name="Shi X."/>
            <person name="Liu H."/>
            <person name="Dong L."/>
            <person name="Sun H."/>
            <person name="Cao Y."/>
            <person name="Gao Q."/>
            <person name="Zheng S."/>
            <person name="Li Y."/>
            <person name="Yu Y."/>
            <person name="Du H."/>
            <person name="Qi M."/>
            <person name="Li Y."/>
            <person name="Yu H."/>
            <person name="Cui Y."/>
            <person name="Wang N."/>
            <person name="Chen C."/>
            <person name="Wu H."/>
            <person name="Zhao Y."/>
            <person name="Zhang J."/>
            <person name="Li Y."/>
            <person name="Zhou W."/>
            <person name="Zhang B."/>
            <person name="Hu W."/>
            <person name="Eijk M."/>
            <person name="Tang J."/>
            <person name="Witsenboer H."/>
            <person name="Zhao S."/>
            <person name="Li Z."/>
            <person name="Zhang A."/>
            <person name="Wang D."/>
            <person name="Liang C."/>
        </authorList>
    </citation>
    <scope>NUCLEOTIDE SEQUENCE [LARGE SCALE GENOMIC DNA]</scope>
    <source>
        <strain evidence="2">cv. G1812</strain>
    </source>
</reference>
<sequence>MFRQRLQTATATTDAMAASLLRLAFALLILLFVTTGSAAAAPEGDECCTAATAGPASTRSQPPSFPSRALLHLAGGAEHRPPVLAHYAQLLLHL</sequence>
<reference evidence="3" key="1">
    <citation type="journal article" date="2013" name="Nature">
        <title>Draft genome of the wheat A-genome progenitor Triticum urartu.</title>
        <authorList>
            <person name="Ling H.Q."/>
            <person name="Zhao S."/>
            <person name="Liu D."/>
            <person name="Wang J."/>
            <person name="Sun H."/>
            <person name="Zhang C."/>
            <person name="Fan H."/>
            <person name="Li D."/>
            <person name="Dong L."/>
            <person name="Tao Y."/>
            <person name="Gao C."/>
            <person name="Wu H."/>
            <person name="Li Y."/>
            <person name="Cui Y."/>
            <person name="Guo X."/>
            <person name="Zheng S."/>
            <person name="Wang B."/>
            <person name="Yu K."/>
            <person name="Liang Q."/>
            <person name="Yang W."/>
            <person name="Lou X."/>
            <person name="Chen J."/>
            <person name="Feng M."/>
            <person name="Jian J."/>
            <person name="Zhang X."/>
            <person name="Luo G."/>
            <person name="Jiang Y."/>
            <person name="Liu J."/>
            <person name="Wang Z."/>
            <person name="Sha Y."/>
            <person name="Zhang B."/>
            <person name="Wu H."/>
            <person name="Tang D."/>
            <person name="Shen Q."/>
            <person name="Xue P."/>
            <person name="Zou S."/>
            <person name="Wang X."/>
            <person name="Liu X."/>
            <person name="Wang F."/>
            <person name="Yang Y."/>
            <person name="An X."/>
            <person name="Dong Z."/>
            <person name="Zhang K."/>
            <person name="Zhang X."/>
            <person name="Luo M.C."/>
            <person name="Dvorak J."/>
            <person name="Tong Y."/>
            <person name="Wang J."/>
            <person name="Yang H."/>
            <person name="Li Z."/>
            <person name="Wang D."/>
            <person name="Zhang A."/>
            <person name="Wang J."/>
        </authorList>
    </citation>
    <scope>NUCLEOTIDE SEQUENCE</scope>
    <source>
        <strain evidence="3">cv. G1812</strain>
    </source>
</reference>
<feature type="signal peptide" evidence="1">
    <location>
        <begin position="1"/>
        <end position="40"/>
    </location>
</feature>
<accession>A0A8R7QEP2</accession>
<name>A0A8R7QEP2_TRIUA</name>
<organism evidence="2 3">
    <name type="scientific">Triticum urartu</name>
    <name type="common">Red wild einkorn</name>
    <name type="synonym">Crithodium urartu</name>
    <dbReference type="NCBI Taxonomy" id="4572"/>
    <lineage>
        <taxon>Eukaryota</taxon>
        <taxon>Viridiplantae</taxon>
        <taxon>Streptophyta</taxon>
        <taxon>Embryophyta</taxon>
        <taxon>Tracheophyta</taxon>
        <taxon>Spermatophyta</taxon>
        <taxon>Magnoliopsida</taxon>
        <taxon>Liliopsida</taxon>
        <taxon>Poales</taxon>
        <taxon>Poaceae</taxon>
        <taxon>BOP clade</taxon>
        <taxon>Pooideae</taxon>
        <taxon>Triticodae</taxon>
        <taxon>Triticeae</taxon>
        <taxon>Triticinae</taxon>
        <taxon>Triticum</taxon>
    </lineage>
</organism>
<keyword evidence="1" id="KW-0732">Signal</keyword>
<evidence type="ECO:0000313" key="2">
    <source>
        <dbReference type="EnsemblPlants" id="TuG1812G0500003350.01.T01.cds356701"/>
    </source>
</evidence>
<evidence type="ECO:0000256" key="1">
    <source>
        <dbReference type="SAM" id="SignalP"/>
    </source>
</evidence>
<evidence type="ECO:0000313" key="3">
    <source>
        <dbReference type="Proteomes" id="UP000015106"/>
    </source>
</evidence>